<gene>
    <name evidence="1" type="ORF">CR513_20845</name>
</gene>
<comment type="caution">
    <text evidence="1">The sequence shown here is derived from an EMBL/GenBank/DDBJ whole genome shotgun (WGS) entry which is preliminary data.</text>
</comment>
<dbReference type="PANTHER" id="PTHR35046">
    <property type="entry name" value="ZINC KNUCKLE (CCHC-TYPE) FAMILY PROTEIN"/>
    <property type="match status" value="1"/>
</dbReference>
<keyword evidence="2" id="KW-1185">Reference proteome</keyword>
<dbReference type="AlphaFoldDB" id="A0A371H109"/>
<sequence length="90" mass="10328">MWKVRVPMKNLCPIARLSLQMIPLMMRVISSPHINEDIDSKRENIFHSRCHVKGKLCSIVIDGSCVSLASLRLVKKLNLPILVHLRPFKL</sequence>
<proteinExistence type="predicted"/>
<name>A0A371H109_MUCPR</name>
<dbReference type="OrthoDB" id="1747743at2759"/>
<organism evidence="1 2">
    <name type="scientific">Mucuna pruriens</name>
    <name type="common">Velvet bean</name>
    <name type="synonym">Dolichos pruriens</name>
    <dbReference type="NCBI Taxonomy" id="157652"/>
    <lineage>
        <taxon>Eukaryota</taxon>
        <taxon>Viridiplantae</taxon>
        <taxon>Streptophyta</taxon>
        <taxon>Embryophyta</taxon>
        <taxon>Tracheophyta</taxon>
        <taxon>Spermatophyta</taxon>
        <taxon>Magnoliopsida</taxon>
        <taxon>eudicotyledons</taxon>
        <taxon>Gunneridae</taxon>
        <taxon>Pentapetalae</taxon>
        <taxon>rosids</taxon>
        <taxon>fabids</taxon>
        <taxon>Fabales</taxon>
        <taxon>Fabaceae</taxon>
        <taxon>Papilionoideae</taxon>
        <taxon>50 kb inversion clade</taxon>
        <taxon>NPAAA clade</taxon>
        <taxon>indigoferoid/millettioid clade</taxon>
        <taxon>Phaseoleae</taxon>
        <taxon>Mucuna</taxon>
    </lineage>
</organism>
<dbReference type="Proteomes" id="UP000257109">
    <property type="component" value="Unassembled WGS sequence"/>
</dbReference>
<protein>
    <submittedName>
        <fullName evidence="1">Uncharacterized protein</fullName>
    </submittedName>
</protein>
<reference evidence="1" key="1">
    <citation type="submission" date="2018-05" db="EMBL/GenBank/DDBJ databases">
        <title>Draft genome of Mucuna pruriens seed.</title>
        <authorList>
            <person name="Nnadi N.E."/>
            <person name="Vos R."/>
            <person name="Hasami M.H."/>
            <person name="Devisetty U.K."/>
            <person name="Aguiy J.C."/>
        </authorList>
    </citation>
    <scope>NUCLEOTIDE SEQUENCE [LARGE SCALE GENOMIC DNA]</scope>
    <source>
        <strain evidence="1">JCA_2017</strain>
    </source>
</reference>
<feature type="non-terminal residue" evidence="1">
    <location>
        <position position="1"/>
    </location>
</feature>
<dbReference type="EMBL" id="QJKJ01003877">
    <property type="protein sequence ID" value="RDX96490.1"/>
    <property type="molecule type" value="Genomic_DNA"/>
</dbReference>
<evidence type="ECO:0000313" key="2">
    <source>
        <dbReference type="Proteomes" id="UP000257109"/>
    </source>
</evidence>
<accession>A0A371H109</accession>
<evidence type="ECO:0000313" key="1">
    <source>
        <dbReference type="EMBL" id="RDX96490.1"/>
    </source>
</evidence>
<dbReference type="PANTHER" id="PTHR35046:SF26">
    <property type="entry name" value="RNA-DIRECTED DNA POLYMERASE"/>
    <property type="match status" value="1"/>
</dbReference>